<feature type="domain" description="HicB-like antitoxin of toxin-antitoxin system" evidence="1">
    <location>
        <begin position="4"/>
        <end position="64"/>
    </location>
</feature>
<sequence>MSGYAIVVERAEDGGYGAWSPEVPGCVALGNTVDETVAEMREAIKLHLELLGERGEPLPVPTAVRVDLLAA</sequence>
<dbReference type="Gene3D" id="3.30.160.250">
    <property type="match status" value="1"/>
</dbReference>
<gene>
    <name evidence="2" type="ORF">Dfulv_47550</name>
</gene>
<evidence type="ECO:0000259" key="1">
    <source>
        <dbReference type="Pfam" id="PF15919"/>
    </source>
</evidence>
<dbReference type="EMBL" id="CP073720">
    <property type="protein sequence ID" value="UWP82606.1"/>
    <property type="molecule type" value="Genomic_DNA"/>
</dbReference>
<protein>
    <submittedName>
        <fullName evidence="2">Type II toxin-antitoxin system HicB family antitoxin</fullName>
    </submittedName>
</protein>
<name>A0ABY5W0I4_9ACTN</name>
<evidence type="ECO:0000313" key="2">
    <source>
        <dbReference type="EMBL" id="UWP82606.1"/>
    </source>
</evidence>
<dbReference type="Proteomes" id="UP001059617">
    <property type="component" value="Chromosome"/>
</dbReference>
<dbReference type="Pfam" id="PF15919">
    <property type="entry name" value="HicB_lk_antitox"/>
    <property type="match status" value="1"/>
</dbReference>
<dbReference type="InterPro" id="IPR031807">
    <property type="entry name" value="HicB-like"/>
</dbReference>
<proteinExistence type="predicted"/>
<reference evidence="2" key="1">
    <citation type="submission" date="2021-04" db="EMBL/GenBank/DDBJ databases">
        <authorList>
            <person name="Hartkoorn R.C."/>
            <person name="Beaudoing E."/>
            <person name="Hot D."/>
        </authorList>
    </citation>
    <scope>NUCLEOTIDE SEQUENCE</scope>
    <source>
        <strain evidence="2">NRRL B-16292</strain>
    </source>
</reference>
<dbReference type="InterPro" id="IPR035069">
    <property type="entry name" value="TTHA1013/TTHA0281-like"/>
</dbReference>
<dbReference type="SUPFAM" id="SSF143100">
    <property type="entry name" value="TTHA1013/TTHA0281-like"/>
    <property type="match status" value="1"/>
</dbReference>
<accession>A0ABY5W0I4</accession>
<keyword evidence="3" id="KW-1185">Reference proteome</keyword>
<dbReference type="PANTHER" id="PTHR34504:SF2">
    <property type="entry name" value="UPF0150 PROTEIN SSL0259"/>
    <property type="match status" value="1"/>
</dbReference>
<reference evidence="2" key="2">
    <citation type="submission" date="2022-09" db="EMBL/GenBank/DDBJ databases">
        <title>Biosynthetic gene clusters of Dactylosporangioum fulvum.</title>
        <authorList>
            <person name="Caradec T."/>
        </authorList>
    </citation>
    <scope>NUCLEOTIDE SEQUENCE</scope>
    <source>
        <strain evidence="2">NRRL B-16292</strain>
    </source>
</reference>
<organism evidence="2 3">
    <name type="scientific">Dactylosporangium fulvum</name>
    <dbReference type="NCBI Taxonomy" id="53359"/>
    <lineage>
        <taxon>Bacteria</taxon>
        <taxon>Bacillati</taxon>
        <taxon>Actinomycetota</taxon>
        <taxon>Actinomycetes</taxon>
        <taxon>Micromonosporales</taxon>
        <taxon>Micromonosporaceae</taxon>
        <taxon>Dactylosporangium</taxon>
    </lineage>
</organism>
<dbReference type="PANTHER" id="PTHR34504">
    <property type="entry name" value="ANTITOXIN HICB"/>
    <property type="match status" value="1"/>
</dbReference>
<dbReference type="RefSeq" id="WP_259860378.1">
    <property type="nucleotide sequence ID" value="NZ_BAAAST010000057.1"/>
</dbReference>
<evidence type="ECO:0000313" key="3">
    <source>
        <dbReference type="Proteomes" id="UP001059617"/>
    </source>
</evidence>
<dbReference type="InterPro" id="IPR051404">
    <property type="entry name" value="TA_system_antitoxin"/>
</dbReference>